<comment type="caution">
    <text evidence="2">The sequence shown here is derived from an EMBL/GenBank/DDBJ whole genome shotgun (WGS) entry which is preliminary data.</text>
</comment>
<evidence type="ECO:0000313" key="2">
    <source>
        <dbReference type="EMBL" id="KAK7295736.1"/>
    </source>
</evidence>
<dbReference type="SUPFAM" id="SSF109920">
    <property type="entry name" value="Hypothetical protein At3g22680"/>
    <property type="match status" value="1"/>
</dbReference>
<keyword evidence="3" id="KW-1185">Reference proteome</keyword>
<sequence>MSTSLKGWLATDNETESNGNAGRGKHSLVEVAKKYQNYMRFMPTPRCRITEQIEAVSWENVAEALKKWCGQTLHYLTYKLCKQWDGARVGSEDEEKPLHAIINWRDAEDTIWHIEQIHRLFTSPSHLAMLWLGDPQFNTFVDEAVIKIL</sequence>
<dbReference type="Gene3D" id="1.20.120.690">
    <property type="entry name" value="RDM1 protein domain"/>
    <property type="match status" value="1"/>
</dbReference>
<gene>
    <name evidence="2" type="ORF">RJT34_18648</name>
</gene>
<dbReference type="GO" id="GO:0000419">
    <property type="term" value="C:RNA polymerase V complex"/>
    <property type="evidence" value="ECO:0007669"/>
    <property type="project" value="TreeGrafter"/>
</dbReference>
<dbReference type="EMBL" id="JAYKXN010000004">
    <property type="protein sequence ID" value="KAK7295736.1"/>
    <property type="molecule type" value="Genomic_DNA"/>
</dbReference>
<evidence type="ECO:0000313" key="3">
    <source>
        <dbReference type="Proteomes" id="UP001359559"/>
    </source>
</evidence>
<proteinExistence type="predicted"/>
<evidence type="ECO:0000256" key="1">
    <source>
        <dbReference type="SAM" id="MobiDB-lite"/>
    </source>
</evidence>
<dbReference type="AlphaFoldDB" id="A0AAN9JCI5"/>
<dbReference type="Pfam" id="PF09187">
    <property type="entry name" value="RdDM_RDM1"/>
    <property type="match status" value="1"/>
</dbReference>
<organism evidence="2 3">
    <name type="scientific">Clitoria ternatea</name>
    <name type="common">Butterfly pea</name>
    <dbReference type="NCBI Taxonomy" id="43366"/>
    <lineage>
        <taxon>Eukaryota</taxon>
        <taxon>Viridiplantae</taxon>
        <taxon>Streptophyta</taxon>
        <taxon>Embryophyta</taxon>
        <taxon>Tracheophyta</taxon>
        <taxon>Spermatophyta</taxon>
        <taxon>Magnoliopsida</taxon>
        <taxon>eudicotyledons</taxon>
        <taxon>Gunneridae</taxon>
        <taxon>Pentapetalae</taxon>
        <taxon>rosids</taxon>
        <taxon>fabids</taxon>
        <taxon>Fabales</taxon>
        <taxon>Fabaceae</taxon>
        <taxon>Papilionoideae</taxon>
        <taxon>50 kb inversion clade</taxon>
        <taxon>NPAAA clade</taxon>
        <taxon>indigoferoid/millettioid clade</taxon>
        <taxon>Phaseoleae</taxon>
        <taxon>Clitoria</taxon>
    </lineage>
</organism>
<dbReference type="InterPro" id="IPR015270">
    <property type="entry name" value="RDM1_plant"/>
</dbReference>
<feature type="region of interest" description="Disordered" evidence="1">
    <location>
        <begin position="1"/>
        <end position="23"/>
    </location>
</feature>
<reference evidence="2 3" key="1">
    <citation type="submission" date="2024-01" db="EMBL/GenBank/DDBJ databases">
        <title>The genomes of 5 underutilized Papilionoideae crops provide insights into root nodulation and disease resistance.</title>
        <authorList>
            <person name="Yuan L."/>
        </authorList>
    </citation>
    <scope>NUCLEOTIDE SEQUENCE [LARGE SCALE GENOMIC DNA]</scope>
    <source>
        <strain evidence="2">LY-2023</strain>
        <tissue evidence="2">Leaf</tissue>
    </source>
</reference>
<dbReference type="InterPro" id="IPR036319">
    <property type="entry name" value="RDM1_sf"/>
</dbReference>
<protein>
    <submittedName>
        <fullName evidence="2">Uncharacterized protein</fullName>
    </submittedName>
</protein>
<dbReference type="PANTHER" id="PTHR36366">
    <property type="entry name" value="PROTEIN RDM1"/>
    <property type="match status" value="1"/>
</dbReference>
<accession>A0AAN9JCI5</accession>
<dbReference type="GO" id="GO:0080188">
    <property type="term" value="P:gene silencing by siRNA-directed DNA methylation"/>
    <property type="evidence" value="ECO:0007669"/>
    <property type="project" value="InterPro"/>
</dbReference>
<dbReference type="PANTHER" id="PTHR36366:SF3">
    <property type="entry name" value="PROTEIN RDM1"/>
    <property type="match status" value="1"/>
</dbReference>
<name>A0AAN9JCI5_CLITE</name>
<dbReference type="Proteomes" id="UP001359559">
    <property type="component" value="Unassembled WGS sequence"/>
</dbReference>